<reference evidence="1" key="1">
    <citation type="submission" date="2022-07" db="EMBL/GenBank/DDBJ databases">
        <title>Phylogenomic reconstructions and comparative analyses of Kickxellomycotina fungi.</title>
        <authorList>
            <person name="Reynolds N.K."/>
            <person name="Stajich J.E."/>
            <person name="Barry K."/>
            <person name="Grigoriev I.V."/>
            <person name="Crous P."/>
            <person name="Smith M.E."/>
        </authorList>
    </citation>
    <scope>NUCLEOTIDE SEQUENCE</scope>
    <source>
        <strain evidence="1">Benny 63K</strain>
    </source>
</reference>
<feature type="non-terminal residue" evidence="1">
    <location>
        <position position="1"/>
    </location>
</feature>
<proteinExistence type="predicted"/>
<accession>A0ACC1I456</accession>
<protein>
    <submittedName>
        <fullName evidence="1">Uncharacterized protein</fullName>
    </submittedName>
</protein>
<keyword evidence="2" id="KW-1185">Reference proteome</keyword>
<dbReference type="Proteomes" id="UP001150581">
    <property type="component" value="Unassembled WGS sequence"/>
</dbReference>
<organism evidence="1 2">
    <name type="scientific">Kickxella alabastrina</name>
    <dbReference type="NCBI Taxonomy" id="61397"/>
    <lineage>
        <taxon>Eukaryota</taxon>
        <taxon>Fungi</taxon>
        <taxon>Fungi incertae sedis</taxon>
        <taxon>Zoopagomycota</taxon>
        <taxon>Kickxellomycotina</taxon>
        <taxon>Kickxellomycetes</taxon>
        <taxon>Kickxellales</taxon>
        <taxon>Kickxellaceae</taxon>
        <taxon>Kickxella</taxon>
    </lineage>
</organism>
<evidence type="ECO:0000313" key="1">
    <source>
        <dbReference type="EMBL" id="KAJ1887192.1"/>
    </source>
</evidence>
<comment type="caution">
    <text evidence="1">The sequence shown here is derived from an EMBL/GenBank/DDBJ whole genome shotgun (WGS) entry which is preliminary data.</text>
</comment>
<evidence type="ECO:0000313" key="2">
    <source>
        <dbReference type="Proteomes" id="UP001150581"/>
    </source>
</evidence>
<sequence>AQLLAGKTTSWDLSSLLIKPVQRILKYPLLIRTLLSLTRVHTSDHGQLEKAAQTIEGIAENINSVNSTAGLRISTATSASVGSAPNDDSQNRITRELRRVLRRRPGNPGHPHSKSTPDNVTSARQRLTMRPKSRSKDSAEPPIGAGGVSGNTSSSVVETLVEQHELRISELIRSLRQWESNLGSMLSQQVALAGRWRDFYTLSARDTGSITAAETHFNSLPTEGCVQSGGEPLDANEMVYREYSWHQQQQQLTQNVRYSNSGRLYNHQLGPRASKSYNVLRAHSSFVELDINLLETTPATQIPDNCNTASSNICTSKLEWQSLKRGRVVQYHAALEKVYKSVYPRLICNALLSNIYPVLNSLLQVYSDGPRRILSEITRISNSSDLYQHPSSDCGEDRVVVLHNALAADLPKLFEHERTIVRLLAKRIVTLKHEFYLQTSDILSAARGDIDFNITLADSAPFADVTSRISSLADLSTRAQTPGLLTSLKQSPGTTSHSERMKAIFEKQIYEPINLGLGQSLPSSADHTSQIQSGIWLLAQDVGSRSSAHYPLKDRWRESTAESTFSLDSLSDSSIALNECPNVSMFEATPPGVARAKQILPGYGGGSYPTLLISASRNATTFQAEGSDTLDNDGMSRPLTAKPRRKKSNGFIDRISNFKPGRAVRTHLGLSQTNSQFTDKDYGSADQVKSRAQPGSNSIVSEYNEGLFISNSHRVMSDIGLCGRDGKGGWSNDTTKYEPLPLVNHTRFSKGFVDETFRFLTLRQDSVTGTSDPSGVYAVEEGVDI</sequence>
<dbReference type="EMBL" id="JANBPG010002059">
    <property type="protein sequence ID" value="KAJ1887192.1"/>
    <property type="molecule type" value="Genomic_DNA"/>
</dbReference>
<name>A0ACC1I456_9FUNG</name>
<gene>
    <name evidence="1" type="ORF">LPJ66_009242</name>
</gene>